<dbReference type="InterPro" id="IPR041679">
    <property type="entry name" value="DNA2/NAM7-like_C"/>
</dbReference>
<dbReference type="EC" id="5.6.2.3" evidence="14"/>
<evidence type="ECO:0000256" key="15">
    <source>
        <dbReference type="ARBA" id="ARBA00048954"/>
    </source>
</evidence>
<keyword evidence="9" id="KW-0862">Zinc</keyword>
<evidence type="ECO:0000256" key="5">
    <source>
        <dbReference type="ARBA" id="ARBA00022763"/>
    </source>
</evidence>
<dbReference type="Pfam" id="PF13087">
    <property type="entry name" value="AAA_12"/>
    <property type="match status" value="1"/>
</dbReference>
<dbReference type="EMBL" id="KK678146">
    <property type="protein sequence ID" value="KFQ10632.1"/>
    <property type="molecule type" value="Genomic_DNA"/>
</dbReference>
<dbReference type="GO" id="GO:0016787">
    <property type="term" value="F:hydrolase activity"/>
    <property type="evidence" value="ECO:0007669"/>
    <property type="project" value="UniProtKB-KW"/>
</dbReference>
<evidence type="ECO:0000256" key="11">
    <source>
        <dbReference type="ARBA" id="ARBA00023204"/>
    </source>
</evidence>
<dbReference type="InterPro" id="IPR041677">
    <property type="entry name" value="DNA2/NAM7_AAA_11"/>
</dbReference>
<dbReference type="CDD" id="cd18808">
    <property type="entry name" value="SF1_C_Upf1"/>
    <property type="match status" value="1"/>
</dbReference>
<keyword evidence="22" id="KW-1185">Reference proteome</keyword>
<evidence type="ECO:0000256" key="6">
    <source>
        <dbReference type="ARBA" id="ARBA00022771"/>
    </source>
</evidence>
<dbReference type="Pfam" id="PF13086">
    <property type="entry name" value="AAA_11"/>
    <property type="match status" value="1"/>
</dbReference>
<evidence type="ECO:0000256" key="8">
    <source>
        <dbReference type="ARBA" id="ARBA00022806"/>
    </source>
</evidence>
<keyword evidence="8" id="KW-0347">Helicase</keyword>
<evidence type="ECO:0000256" key="2">
    <source>
        <dbReference type="ARBA" id="ARBA00022553"/>
    </source>
</evidence>
<dbReference type="PANTHER" id="PTHR28535">
    <property type="entry name" value="ZINC FINGER GRF-TYPE CONTAINING 1"/>
    <property type="match status" value="1"/>
</dbReference>
<evidence type="ECO:0000256" key="9">
    <source>
        <dbReference type="ARBA" id="ARBA00022833"/>
    </source>
</evidence>
<dbReference type="AlphaFoldDB" id="A0A091PRY0"/>
<keyword evidence="13" id="KW-0539">Nucleus</keyword>
<evidence type="ECO:0000256" key="19">
    <source>
        <dbReference type="PROSITE-ProRule" id="PRU01343"/>
    </source>
</evidence>
<evidence type="ECO:0000259" key="20">
    <source>
        <dbReference type="PROSITE" id="PS51999"/>
    </source>
</evidence>
<reference evidence="21 22" key="1">
    <citation type="submission" date="2014-04" db="EMBL/GenBank/DDBJ databases">
        <title>Genome evolution of avian class.</title>
        <authorList>
            <person name="Zhang G."/>
            <person name="Li C."/>
        </authorList>
    </citation>
    <scope>NUCLEOTIDE SEQUENCE [LARGE SCALE GENOMIC DNA]</scope>
    <source>
        <strain evidence="21">BGI_N330</strain>
    </source>
</reference>
<evidence type="ECO:0000256" key="10">
    <source>
        <dbReference type="ARBA" id="ARBA00022840"/>
    </source>
</evidence>
<organism evidence="21 22">
    <name type="scientific">Leptosomus discolor</name>
    <name type="common">Madagascar cuckoo roller</name>
    <name type="synonym">Cuculus discolor</name>
    <dbReference type="NCBI Taxonomy" id="188344"/>
    <lineage>
        <taxon>Eukaryota</taxon>
        <taxon>Metazoa</taxon>
        <taxon>Chordata</taxon>
        <taxon>Craniata</taxon>
        <taxon>Vertebrata</taxon>
        <taxon>Euteleostomi</taxon>
        <taxon>Archelosauria</taxon>
        <taxon>Archosauria</taxon>
        <taxon>Dinosauria</taxon>
        <taxon>Saurischia</taxon>
        <taxon>Theropoda</taxon>
        <taxon>Coelurosauria</taxon>
        <taxon>Aves</taxon>
        <taxon>Neognathae</taxon>
        <taxon>Neoaves</taxon>
        <taxon>Telluraves</taxon>
        <taxon>Coraciimorphae</taxon>
        <taxon>Coraciiformes</taxon>
        <taxon>Leptosomidae</taxon>
        <taxon>Leptosomus</taxon>
    </lineage>
</organism>
<keyword evidence="12" id="KW-0413">Isomerase</keyword>
<evidence type="ECO:0000256" key="12">
    <source>
        <dbReference type="ARBA" id="ARBA00023235"/>
    </source>
</evidence>
<dbReference type="GO" id="GO:0043139">
    <property type="term" value="F:5'-3' DNA helicase activity"/>
    <property type="evidence" value="ECO:0007669"/>
    <property type="project" value="UniProtKB-EC"/>
</dbReference>
<keyword evidence="2" id="KW-0597">Phosphoprotein</keyword>
<dbReference type="PANTHER" id="PTHR28535:SF1">
    <property type="entry name" value="PROTEIN ZGRF1"/>
    <property type="match status" value="1"/>
</dbReference>
<keyword evidence="5" id="KW-0227">DNA damage</keyword>
<dbReference type="GO" id="GO:0005634">
    <property type="term" value="C:nucleus"/>
    <property type="evidence" value="ECO:0007669"/>
    <property type="project" value="UniProtKB-SubCell"/>
</dbReference>
<evidence type="ECO:0000256" key="18">
    <source>
        <dbReference type="ARBA" id="ARBA00083828"/>
    </source>
</evidence>
<dbReference type="Proteomes" id="UP000053001">
    <property type="component" value="Unassembled WGS sequence"/>
</dbReference>
<protein>
    <recommendedName>
        <fullName evidence="17">5'-3' DNA helicase ZGRF1</fullName>
        <ecNumber evidence="14">5.6.2.3</ecNumber>
    </recommendedName>
    <alternativeName>
        <fullName evidence="18">GRF-type zinc finger domain-containing protein 1</fullName>
    </alternativeName>
</protein>
<evidence type="ECO:0000256" key="17">
    <source>
        <dbReference type="ARBA" id="ARBA00072540"/>
    </source>
</evidence>
<comment type="subunit">
    <text evidence="16">Interacts with DNA repair protein RAD51; the interaction promotes RAD51 strand exchange activity. Also interacts with DNA repair proteins EXO1 and BRCA1; the interactions are increased following DNA damage induction.</text>
</comment>
<accession>A0A091PRY0</accession>
<dbReference type="SUPFAM" id="SSF52540">
    <property type="entry name" value="P-loop containing nucleoside triphosphate hydrolases"/>
    <property type="match status" value="1"/>
</dbReference>
<name>A0A091PRY0_LEPDC</name>
<feature type="non-terminal residue" evidence="21">
    <location>
        <position position="1"/>
    </location>
</feature>
<evidence type="ECO:0000256" key="3">
    <source>
        <dbReference type="ARBA" id="ARBA00022723"/>
    </source>
</evidence>
<keyword evidence="6 19" id="KW-0863">Zinc-finger</keyword>
<dbReference type="GO" id="GO:0008270">
    <property type="term" value="F:zinc ion binding"/>
    <property type="evidence" value="ECO:0007669"/>
    <property type="project" value="UniProtKB-KW"/>
</dbReference>
<feature type="domain" description="GRF-type" evidence="20">
    <location>
        <begin position="86"/>
        <end position="128"/>
    </location>
</feature>
<dbReference type="InterPro" id="IPR027417">
    <property type="entry name" value="P-loop_NTPase"/>
</dbReference>
<evidence type="ECO:0000256" key="16">
    <source>
        <dbReference type="ARBA" id="ARBA00066212"/>
    </source>
</evidence>
<dbReference type="InterPro" id="IPR047187">
    <property type="entry name" value="SF1_C_Upf1"/>
</dbReference>
<evidence type="ECO:0000313" key="22">
    <source>
        <dbReference type="Proteomes" id="UP000053001"/>
    </source>
</evidence>
<evidence type="ECO:0000256" key="13">
    <source>
        <dbReference type="ARBA" id="ARBA00023242"/>
    </source>
</evidence>
<dbReference type="Gene3D" id="3.40.50.300">
    <property type="entry name" value="P-loop containing nucleotide triphosphate hydrolases"/>
    <property type="match status" value="2"/>
</dbReference>
<dbReference type="GO" id="GO:0006302">
    <property type="term" value="P:double-strand break repair"/>
    <property type="evidence" value="ECO:0007669"/>
    <property type="project" value="TreeGrafter"/>
</dbReference>
<comment type="subcellular location">
    <subcellularLocation>
        <location evidence="1">Nucleus</location>
    </subcellularLocation>
</comment>
<keyword evidence="7" id="KW-0378">Hydrolase</keyword>
<evidence type="ECO:0000256" key="14">
    <source>
        <dbReference type="ARBA" id="ARBA00044969"/>
    </source>
</evidence>
<evidence type="ECO:0000256" key="4">
    <source>
        <dbReference type="ARBA" id="ARBA00022741"/>
    </source>
</evidence>
<dbReference type="GO" id="GO:0035861">
    <property type="term" value="C:site of double-strand break"/>
    <property type="evidence" value="ECO:0007669"/>
    <property type="project" value="TreeGrafter"/>
</dbReference>
<dbReference type="GO" id="GO:0005524">
    <property type="term" value="F:ATP binding"/>
    <property type="evidence" value="ECO:0007669"/>
    <property type="project" value="UniProtKB-KW"/>
</dbReference>
<gene>
    <name evidence="21" type="ORF">N330_14031</name>
</gene>
<evidence type="ECO:0000256" key="7">
    <source>
        <dbReference type="ARBA" id="ARBA00022801"/>
    </source>
</evidence>
<comment type="catalytic activity">
    <reaction evidence="15">
        <text>ATP + H2O = ADP + phosphate + H(+)</text>
        <dbReference type="Rhea" id="RHEA:13065"/>
        <dbReference type="ChEBI" id="CHEBI:15377"/>
        <dbReference type="ChEBI" id="CHEBI:15378"/>
        <dbReference type="ChEBI" id="CHEBI:30616"/>
        <dbReference type="ChEBI" id="CHEBI:43474"/>
        <dbReference type="ChEBI" id="CHEBI:456216"/>
        <dbReference type="EC" id="5.6.2.3"/>
    </reaction>
</comment>
<dbReference type="InterPro" id="IPR052800">
    <property type="entry name" value="DNA_Repair_Helicase_ZGRF1"/>
</dbReference>
<keyword evidence="11" id="KW-0234">DNA repair</keyword>
<evidence type="ECO:0000256" key="1">
    <source>
        <dbReference type="ARBA" id="ARBA00004123"/>
    </source>
</evidence>
<dbReference type="FunFam" id="3.40.50.300:FF:001087">
    <property type="entry name" value="ZGRF1 isoform 9"/>
    <property type="match status" value="1"/>
</dbReference>
<dbReference type="InterPro" id="IPR010666">
    <property type="entry name" value="Znf_GRF"/>
</dbReference>
<keyword evidence="10" id="KW-0067">ATP-binding</keyword>
<dbReference type="Pfam" id="PF06839">
    <property type="entry name" value="Zn_ribbon_GRF"/>
    <property type="match status" value="1"/>
</dbReference>
<sequence>SELSFPNVDKVKNASLPKRKISIPTVFQSYVHYKQVFKAALTEQLNIMLFELSQRLHNALSKADISFYTSLEDEQSESKASCVPLCNHMHPAKLVTVKKEGQNKGRLFYACDAPKAEQCSFFKWIEDVNPAQTKSRPSVVLRDIKSVGTYLRSQKICLYEGCQLLVRKAFEIQAQRCSKFKKFMNTPAIFDGDSKTKLYLKLSRKEHYSFYSKDDIWVVSKTLTFDPLDTFIASSAFFGPSSNNEVELLPLKGYSPSNWRSNMCVHALLVCNASGELTSLRNMEEHFSPSTLPIIPYLLKMNFESENATNRVNKRKFIPPAVSLKRTMMSGPVSTEVAMELAKKMIQTFSLNPDQATSLIQVAQMMTSCENTKAAEERQIFPITIIRGVFGAGKSYLLSVVILFLVQLFESSEATEGPRPAPWKLLIASSTNVAVDRILLGLLDLGFEDFIRVGSIRKITKAVLPHSLHAGSGNENEQLKELLALMKEDLTPAEKVYVRKSIEQHKLGTNKTILQQVKVVGVTCAACPFPCLNTLKFPVVMLDECSQMTEPASLLPIARFQCEKLVLVGDPKQLPPTIQGSESVHEKGLEQTLFDRLCLMGHKTILLRTQYRCHPAISAIANELFYEGNLIDGVSKKDRSPLLDWLPTLCFYSVNGVEQTERDNSFYNMAEAHFAVKLIQSLLASGIEGSAVGVITLYKSQMCKIQNLLRGVHSEAFEVKAVQVSTVDAFQGAEKEIIVLSCVRTRQIGFIDSEKRMNVALTRAKRHLLIVGNLACLSRNALWGRVIHHCKGCENGLQHVSQCEQQLNDILECYLEKWKEEEQNKKKER</sequence>
<evidence type="ECO:0000313" key="21">
    <source>
        <dbReference type="EMBL" id="KFQ10632.1"/>
    </source>
</evidence>
<keyword evidence="4" id="KW-0547">Nucleotide-binding</keyword>
<dbReference type="PROSITE" id="PS51999">
    <property type="entry name" value="ZF_GRF"/>
    <property type="match status" value="1"/>
</dbReference>
<keyword evidence="3" id="KW-0479">Metal-binding</keyword>
<feature type="non-terminal residue" evidence="21">
    <location>
        <position position="829"/>
    </location>
</feature>
<proteinExistence type="predicted"/>
<dbReference type="PhylomeDB" id="A0A091PRY0"/>